<comment type="function">
    <text evidence="6">Phosphorylase b kinase catalyzes the phosphorylation of serine in certain substrates, including troponin I.</text>
</comment>
<dbReference type="GO" id="GO:0005977">
    <property type="term" value="P:glycogen metabolic process"/>
    <property type="evidence" value="ECO:0007669"/>
    <property type="project" value="UniProtKB-UniPathway"/>
</dbReference>
<dbReference type="InterPro" id="IPR008734">
    <property type="entry name" value="PHK_A/B_su"/>
</dbReference>
<evidence type="ECO:0000313" key="9">
    <source>
        <dbReference type="Proteomes" id="UP000694700"/>
    </source>
</evidence>
<evidence type="ECO:0000256" key="6">
    <source>
        <dbReference type="RuleBase" id="RU364123"/>
    </source>
</evidence>
<keyword evidence="4 6" id="KW-0321">Glycogen metabolism</keyword>
<comment type="subcellular location">
    <subcellularLocation>
        <location evidence="1 6">Cell membrane</location>
        <topology evidence="1 6">Lipid-anchor</topology>
        <orientation evidence="1 6">Cytoplasmic side</orientation>
    </subcellularLocation>
</comment>
<organism evidence="8 9">
    <name type="scientific">Cyprinus carpio</name>
    <name type="common">Common carp</name>
    <dbReference type="NCBI Taxonomy" id="7962"/>
    <lineage>
        <taxon>Eukaryota</taxon>
        <taxon>Metazoa</taxon>
        <taxon>Chordata</taxon>
        <taxon>Craniata</taxon>
        <taxon>Vertebrata</taxon>
        <taxon>Euteleostomi</taxon>
        <taxon>Actinopterygii</taxon>
        <taxon>Neopterygii</taxon>
        <taxon>Teleostei</taxon>
        <taxon>Ostariophysi</taxon>
        <taxon>Cypriniformes</taxon>
        <taxon>Cyprinidae</taxon>
        <taxon>Cyprininae</taxon>
        <taxon>Cyprinus</taxon>
    </lineage>
</organism>
<name>A0A8C1THM5_CYPCA</name>
<proteinExistence type="inferred from homology"/>
<dbReference type="UniPathway" id="UPA00163"/>
<dbReference type="InterPro" id="IPR011613">
    <property type="entry name" value="GH15-like"/>
</dbReference>
<keyword evidence="6" id="KW-0449">Lipoprotein</keyword>
<evidence type="ECO:0000256" key="2">
    <source>
        <dbReference type="ARBA" id="ARBA00005131"/>
    </source>
</evidence>
<evidence type="ECO:0000256" key="3">
    <source>
        <dbReference type="ARBA" id="ARBA00007128"/>
    </source>
</evidence>
<evidence type="ECO:0000259" key="7">
    <source>
        <dbReference type="Pfam" id="PF00723"/>
    </source>
</evidence>
<feature type="domain" description="GH15-like" evidence="7">
    <location>
        <begin position="150"/>
        <end position="515"/>
    </location>
</feature>
<evidence type="ECO:0000313" key="8">
    <source>
        <dbReference type="Ensembl" id="ENSCCRP00015022975.1"/>
    </source>
</evidence>
<evidence type="ECO:0000256" key="1">
    <source>
        <dbReference type="ARBA" id="ARBA00004342"/>
    </source>
</evidence>
<dbReference type="Proteomes" id="UP000694700">
    <property type="component" value="Unplaced"/>
</dbReference>
<feature type="domain" description="GH15-like" evidence="7">
    <location>
        <begin position="40"/>
        <end position="109"/>
    </location>
</feature>
<accession>A0A8C1THM5</accession>
<keyword evidence="6" id="KW-0472">Membrane</keyword>
<protein>
    <recommendedName>
        <fullName evidence="6">Phosphorylase b kinase regulatory subunit</fullName>
    </recommendedName>
</protein>
<keyword evidence="6" id="KW-0636">Prenylation</keyword>
<sequence length="752" mass="84629">MRSRSNSGVKLDNYARTLQQTILCHQVINLLPPTANSRVDNVYCILSVWALSLAYRKNADRDEDKAKAYELEQSVVKLMRGLLQCTIRQVQTNNISHSVIYFGMLERGDKTNKGIPEINAPEALDGLKLFSVKDGPESVVHSLADDIQHCQSILSSLLPRASASKEVDDWVLSTISYPAFAVEDIDIVNITKEEIISKLQGRYGCWRFLRDGHKTPQGDPNRLYNESSELKLFENIKCEWPLEALDSILIRGNNGLRLVPELYSVPPDKVDEEYANPHTVDRVPVGKCPLKLGQSLYILGNLLAEGFLAAGEIGPLNRCLFTVPKPDVVVQGKTYRERERERETKYTERLMDFTMFCLFLGHHYEFYLALDNHMIVEMLRIDLSYLCSCWRMTADDHKQIDPAVLATLKKLQDGYFGGARVKTGKLYDFLDTSCCAHLTFMDCDLLIHQKHLTVGLPPEPREKTISALMPPDKLARLIDEASENNLTIAILTQEIMVFLAVSIRTQPKIFSEMFRHQIGLILQVRARPVPQLFRYLSSCEEAIESLMNMSPSEMKNLLVHILSGKVFGVKKSVRSTGNLVSSAVNIHDMSKSSSTKTEVKVASKQTLTSFPSLSFFSVGVINLIVFQRYRLPSIESFQAALGAILVRDSRVPVGFCQNVWKILQKCHGLSIEGFVLPSSTTREVKQSYVGSVIQVERIVQMASDMFYNDQVSFLRRFMDSAPSGRFGSMTYLSKAVASYVEDFLPSGACAIQ</sequence>
<dbReference type="Pfam" id="PF00723">
    <property type="entry name" value="Glyco_hydro_15"/>
    <property type="match status" value="2"/>
</dbReference>
<keyword evidence="6" id="KW-1003">Cell membrane</keyword>
<comment type="pathway">
    <text evidence="2 6">Glycan biosynthesis; glycogen metabolism.</text>
</comment>
<dbReference type="InterPro" id="IPR008928">
    <property type="entry name" value="6-hairpin_glycosidase_sf"/>
</dbReference>
<dbReference type="Ensembl" id="ENSCCRT00015023815.1">
    <property type="protein sequence ID" value="ENSCCRP00015022975.1"/>
    <property type="gene ID" value="ENSCCRG00015009875.1"/>
</dbReference>
<dbReference type="PANTHER" id="PTHR10749:SF4">
    <property type="entry name" value="PHOSPHORYLASE B KINASE REGULATORY SUBUNIT ALPHA, SKELETAL MUSCLE ISOFORM"/>
    <property type="match status" value="1"/>
</dbReference>
<dbReference type="GO" id="GO:0005516">
    <property type="term" value="F:calmodulin binding"/>
    <property type="evidence" value="ECO:0007669"/>
    <property type="project" value="UniProtKB-KW"/>
</dbReference>
<dbReference type="GO" id="GO:0005964">
    <property type="term" value="C:phosphorylase kinase complex"/>
    <property type="evidence" value="ECO:0007669"/>
    <property type="project" value="TreeGrafter"/>
</dbReference>
<dbReference type="AlphaFoldDB" id="A0A8C1THM5"/>
<keyword evidence="5 6" id="KW-0112">Calmodulin-binding</keyword>
<comment type="similarity">
    <text evidence="3 6">Belongs to the phosphorylase b kinase regulatory chain family.</text>
</comment>
<reference evidence="8" key="1">
    <citation type="submission" date="2025-08" db="UniProtKB">
        <authorList>
            <consortium name="Ensembl"/>
        </authorList>
    </citation>
    <scope>IDENTIFICATION</scope>
</reference>
<dbReference type="SUPFAM" id="SSF48208">
    <property type="entry name" value="Six-hairpin glycosidases"/>
    <property type="match status" value="1"/>
</dbReference>
<dbReference type="GO" id="GO:0005886">
    <property type="term" value="C:plasma membrane"/>
    <property type="evidence" value="ECO:0007669"/>
    <property type="project" value="UniProtKB-SubCell"/>
</dbReference>
<evidence type="ECO:0000256" key="4">
    <source>
        <dbReference type="ARBA" id="ARBA00022600"/>
    </source>
</evidence>
<dbReference type="PANTHER" id="PTHR10749">
    <property type="entry name" value="PHOSPHORYLASE B KINASE REGULATORY SUBUNIT"/>
    <property type="match status" value="1"/>
</dbReference>
<keyword evidence="6" id="KW-0119">Carbohydrate metabolism</keyword>
<evidence type="ECO:0000256" key="5">
    <source>
        <dbReference type="ARBA" id="ARBA00022860"/>
    </source>
</evidence>